<dbReference type="InterPro" id="IPR050922">
    <property type="entry name" value="LytR/CpsA/Psr_CW_biosynth"/>
</dbReference>
<protein>
    <submittedName>
        <fullName evidence="5">LCP family protein</fullName>
    </submittedName>
</protein>
<evidence type="ECO:0000313" key="5">
    <source>
        <dbReference type="EMBL" id="HIX94985.1"/>
    </source>
</evidence>
<evidence type="ECO:0000256" key="1">
    <source>
        <dbReference type="ARBA" id="ARBA00006068"/>
    </source>
</evidence>
<dbReference type="EMBL" id="DXEI01000089">
    <property type="protein sequence ID" value="HIX94985.1"/>
    <property type="molecule type" value="Genomic_DNA"/>
</dbReference>
<dbReference type="Pfam" id="PF03816">
    <property type="entry name" value="LytR_cpsA_psr"/>
    <property type="match status" value="1"/>
</dbReference>
<feature type="compositionally biased region" description="Basic and acidic residues" evidence="2">
    <location>
        <begin position="1"/>
        <end position="12"/>
    </location>
</feature>
<dbReference type="InterPro" id="IPR004474">
    <property type="entry name" value="LytR_CpsA_psr"/>
</dbReference>
<evidence type="ECO:0000256" key="3">
    <source>
        <dbReference type="SAM" id="Phobius"/>
    </source>
</evidence>
<dbReference type="Proteomes" id="UP000886751">
    <property type="component" value="Unassembled WGS sequence"/>
</dbReference>
<dbReference type="AlphaFoldDB" id="A0A9D2BU04"/>
<comment type="similarity">
    <text evidence="1">Belongs to the LytR/CpsA/Psr (LCP) family.</text>
</comment>
<gene>
    <name evidence="5" type="ORF">H9846_05970</name>
</gene>
<reference evidence="5" key="2">
    <citation type="submission" date="2021-04" db="EMBL/GenBank/DDBJ databases">
        <authorList>
            <person name="Gilroy R."/>
        </authorList>
    </citation>
    <scope>NUCLEOTIDE SEQUENCE</scope>
    <source>
        <strain evidence="5">ChiHecec2B26-7398</strain>
    </source>
</reference>
<name>A0A9D2BU04_9FIRM</name>
<dbReference type="PANTHER" id="PTHR33392:SF6">
    <property type="entry name" value="POLYISOPRENYL-TEICHOIC ACID--PEPTIDOGLYCAN TEICHOIC ACID TRANSFERASE TAGU"/>
    <property type="match status" value="1"/>
</dbReference>
<reference evidence="5" key="1">
    <citation type="journal article" date="2021" name="PeerJ">
        <title>Extensive microbial diversity within the chicken gut microbiome revealed by metagenomics and culture.</title>
        <authorList>
            <person name="Gilroy R."/>
            <person name="Ravi A."/>
            <person name="Getino M."/>
            <person name="Pursley I."/>
            <person name="Horton D.L."/>
            <person name="Alikhan N.F."/>
            <person name="Baker D."/>
            <person name="Gharbi K."/>
            <person name="Hall N."/>
            <person name="Watson M."/>
            <person name="Adriaenssens E.M."/>
            <person name="Foster-Nyarko E."/>
            <person name="Jarju S."/>
            <person name="Secka A."/>
            <person name="Antonio M."/>
            <person name="Oren A."/>
            <person name="Chaudhuri R.R."/>
            <person name="La Ragione R."/>
            <person name="Hildebrand F."/>
            <person name="Pallen M.J."/>
        </authorList>
    </citation>
    <scope>NUCLEOTIDE SEQUENCE</scope>
    <source>
        <strain evidence="5">ChiHecec2B26-7398</strain>
    </source>
</reference>
<keyword evidence="3" id="KW-1133">Transmembrane helix</keyword>
<comment type="caution">
    <text evidence="5">The sequence shown here is derived from an EMBL/GenBank/DDBJ whole genome shotgun (WGS) entry which is preliminary data.</text>
</comment>
<evidence type="ECO:0000256" key="2">
    <source>
        <dbReference type="SAM" id="MobiDB-lite"/>
    </source>
</evidence>
<sequence>MNQTEEKIKTEETETPQTQGAEQAQPAPQSGAAARKALPRWAKALLGIAAALAVLLGAAALYVNGKLDLLRYDDGALAAVGDVDASEDQDLDASGLVHNTGEMEMPEGSPFADEDVLNILLIGTDERTEAVNDADAFTHLNQLDGTEGTTEFSDDARADAMILVSLDLRDHTIRLVSIERATGVPILLDGFEGQYDWITHTFRYGGPKLTMDTVEDCFNVEVDHYVRVNFNSFVQIVDAVGGVDIEITDLEAKALNWEVPTNSMLIVDKVEPGLNHFDGYTALQYARLRQIDSDWKRIERQRTVITAVLDSVKNASVAELDDLLNTVLPLVQTNFTKTEIAALLIQLPGFLGAEVEQLSMPLQGTYGVRTGMDDRLMYDPDWAVNIEAMQNFLYHGHTAEEVIAATPESAATAETAQDATAETASDAWDREIDPDERYIRRSLHMVDLAYPLSDTDFGRAGYRLYLAGSGGARDAEVQPALADYLAGQGVRVVAVPGGAAAGILLDRYLQTGDTAALTQYLATLPQAQRAAARAAWQNVYLRWPGVLHAAGLGEETSLSAAGYAAAALARSAVNWPEEAIQPVAQALQGGSDPRTMAYWFCKGMRTAPREMERWLGDAYQTALRLYQGVQGTVYTGGVTLTERDLRTVLDAWPDGAVLAFVPGDDALQTGESLGSAMQRCLREADGTVCSIGVLYGVWGNDATFTADAADTLWDAEALGRWLGEYVTPGHDALLALDGDDCPFDEGDALLRGLDADVTDAVQKLLVLDPGNAWQPPATPETAAWGW</sequence>
<dbReference type="NCBIfam" id="TIGR00350">
    <property type="entry name" value="lytR_cpsA_psr"/>
    <property type="match status" value="1"/>
</dbReference>
<feature type="compositionally biased region" description="Low complexity" evidence="2">
    <location>
        <begin position="15"/>
        <end position="34"/>
    </location>
</feature>
<feature type="region of interest" description="Disordered" evidence="2">
    <location>
        <begin position="1"/>
        <end position="34"/>
    </location>
</feature>
<dbReference type="PANTHER" id="PTHR33392">
    <property type="entry name" value="POLYISOPRENYL-TEICHOIC ACID--PEPTIDOGLYCAN TEICHOIC ACID TRANSFERASE TAGU"/>
    <property type="match status" value="1"/>
</dbReference>
<keyword evidence="3" id="KW-0472">Membrane</keyword>
<feature type="domain" description="Cell envelope-related transcriptional attenuator" evidence="4">
    <location>
        <begin position="157"/>
        <end position="313"/>
    </location>
</feature>
<proteinExistence type="inferred from homology"/>
<evidence type="ECO:0000313" key="6">
    <source>
        <dbReference type="Proteomes" id="UP000886751"/>
    </source>
</evidence>
<dbReference type="Gene3D" id="3.40.630.190">
    <property type="entry name" value="LCP protein"/>
    <property type="match status" value="1"/>
</dbReference>
<accession>A0A9D2BU04</accession>
<organism evidence="5 6">
    <name type="scientific">Candidatus Gemmiger excrementipullorum</name>
    <dbReference type="NCBI Taxonomy" id="2838610"/>
    <lineage>
        <taxon>Bacteria</taxon>
        <taxon>Bacillati</taxon>
        <taxon>Bacillota</taxon>
        <taxon>Clostridia</taxon>
        <taxon>Eubacteriales</taxon>
        <taxon>Gemmiger</taxon>
    </lineage>
</organism>
<keyword evidence="3" id="KW-0812">Transmembrane</keyword>
<feature type="transmembrane region" description="Helical" evidence="3">
    <location>
        <begin position="44"/>
        <end position="63"/>
    </location>
</feature>
<evidence type="ECO:0000259" key="4">
    <source>
        <dbReference type="Pfam" id="PF03816"/>
    </source>
</evidence>